<evidence type="ECO:0000313" key="1">
    <source>
        <dbReference type="EMBL" id="KAJ2758272.1"/>
    </source>
</evidence>
<accession>A0ACC1JIS0</accession>
<protein>
    <submittedName>
        <fullName evidence="1">Uncharacterized protein</fullName>
    </submittedName>
</protein>
<dbReference type="Proteomes" id="UP001140234">
    <property type="component" value="Unassembled WGS sequence"/>
</dbReference>
<feature type="non-terminal residue" evidence="1">
    <location>
        <position position="337"/>
    </location>
</feature>
<proteinExistence type="predicted"/>
<feature type="non-terminal residue" evidence="1">
    <location>
        <position position="1"/>
    </location>
</feature>
<comment type="caution">
    <text evidence="1">The sequence shown here is derived from an EMBL/GenBank/DDBJ whole genome shotgun (WGS) entry which is preliminary data.</text>
</comment>
<gene>
    <name evidence="1" type="ORF">IWQ57_006876</name>
</gene>
<sequence length="337" mass="36338">DDQGVSSWGIGLLHEFVSRGVGRLELGNSPGIVRSLCRKLSTAKYAYTNQLILRSLWSLCTSSAAALGDATQPASLRRILAIFSVSDDTEAHHWGIALVSKLSARPATHRWILDSPLPHALDDLMARLPQSLRTSLLPEIAAIISRLCHSISLAPMMSAHPEIARACRQLMVSDVETAHLATIIAIINATATSRAFLRLIVDDGIRRQLLHMLADSARDTAQNYAAKGLVALLACGLAAPDDVVFHGLVPFLRRTASNIRAALTPHFARTAGHSPLSITWGLAAISHHVSIANVLLTALRVFLATEERDAGHSLADERAADALAVLFEYQEALLAFL</sequence>
<organism evidence="1 2">
    <name type="scientific">Coemansia nantahalensis</name>
    <dbReference type="NCBI Taxonomy" id="2789366"/>
    <lineage>
        <taxon>Eukaryota</taxon>
        <taxon>Fungi</taxon>
        <taxon>Fungi incertae sedis</taxon>
        <taxon>Zoopagomycota</taxon>
        <taxon>Kickxellomycotina</taxon>
        <taxon>Kickxellomycetes</taxon>
        <taxon>Kickxellales</taxon>
        <taxon>Kickxellaceae</taxon>
        <taxon>Coemansia</taxon>
    </lineage>
</organism>
<dbReference type="EMBL" id="JANBUJ010004165">
    <property type="protein sequence ID" value="KAJ2758272.1"/>
    <property type="molecule type" value="Genomic_DNA"/>
</dbReference>
<keyword evidence="2" id="KW-1185">Reference proteome</keyword>
<name>A0ACC1JIS0_9FUNG</name>
<reference evidence="1" key="1">
    <citation type="submission" date="2022-07" db="EMBL/GenBank/DDBJ databases">
        <title>Phylogenomic reconstructions and comparative analyses of Kickxellomycotina fungi.</title>
        <authorList>
            <person name="Reynolds N.K."/>
            <person name="Stajich J.E."/>
            <person name="Barry K."/>
            <person name="Grigoriev I.V."/>
            <person name="Crous P."/>
            <person name="Smith M.E."/>
        </authorList>
    </citation>
    <scope>NUCLEOTIDE SEQUENCE</scope>
    <source>
        <strain evidence="1">CBS 109366</strain>
    </source>
</reference>
<evidence type="ECO:0000313" key="2">
    <source>
        <dbReference type="Proteomes" id="UP001140234"/>
    </source>
</evidence>